<dbReference type="Pfam" id="PF01155">
    <property type="entry name" value="HypA"/>
    <property type="match status" value="1"/>
</dbReference>
<dbReference type="PIRSF" id="PIRSF004761">
    <property type="entry name" value="Hydrgn_mat_HypA"/>
    <property type="match status" value="1"/>
</dbReference>
<dbReference type="PANTHER" id="PTHR34535">
    <property type="entry name" value="HYDROGENASE MATURATION FACTOR HYPA"/>
    <property type="match status" value="1"/>
</dbReference>
<feature type="binding site" evidence="4">
    <location>
        <position position="78"/>
    </location>
    <ligand>
        <name>Zn(2+)</name>
        <dbReference type="ChEBI" id="CHEBI:29105"/>
    </ligand>
</feature>
<protein>
    <recommendedName>
        <fullName evidence="4">Hydrogenase maturation factor HypA</fullName>
    </recommendedName>
</protein>
<feature type="binding site" evidence="4">
    <location>
        <position position="92"/>
    </location>
    <ligand>
        <name>Zn(2+)</name>
        <dbReference type="ChEBI" id="CHEBI:29105"/>
    </ligand>
</feature>
<dbReference type="AlphaFoldDB" id="A0AAJ1F741"/>
<dbReference type="Proteomes" id="UP001200537">
    <property type="component" value="Unassembled WGS sequence"/>
</dbReference>
<sequence>MHELGLLTSVVAAVEKAAADAEYQVTRVEKVALNVGTMSGAIPQALYGSWPIARDNTICATAELEVNSIPASVYCPSCAEDVEIDEFFALLCPKCGIPTGNLTHGREFEISWVEWDQS</sequence>
<keyword evidence="2 4" id="KW-0479">Metal-binding</keyword>
<dbReference type="EMBL" id="JAKNHJ010000001">
    <property type="protein sequence ID" value="MCG4617003.1"/>
    <property type="molecule type" value="Genomic_DNA"/>
</dbReference>
<evidence type="ECO:0000256" key="3">
    <source>
        <dbReference type="ARBA" id="ARBA00022833"/>
    </source>
</evidence>
<dbReference type="GO" id="GO:0051604">
    <property type="term" value="P:protein maturation"/>
    <property type="evidence" value="ECO:0007669"/>
    <property type="project" value="InterPro"/>
</dbReference>
<comment type="function">
    <text evidence="4">Involved in the maturation of [NiFe] hydrogenases. Required for nickel insertion into the metal center of the hydrogenase.</text>
</comment>
<feature type="binding site" evidence="4">
    <location>
        <position position="95"/>
    </location>
    <ligand>
        <name>Zn(2+)</name>
        <dbReference type="ChEBI" id="CHEBI:29105"/>
    </ligand>
</feature>
<keyword evidence="3 4" id="KW-0862">Zinc</keyword>
<dbReference type="RefSeq" id="WP_238127421.1">
    <property type="nucleotide sequence ID" value="NZ_CBCTPO010000004.1"/>
</dbReference>
<dbReference type="InterPro" id="IPR000688">
    <property type="entry name" value="HypA/HybF"/>
</dbReference>
<comment type="caution">
    <text evidence="5">The sequence shown here is derived from an EMBL/GenBank/DDBJ whole genome shotgun (WGS) entry which is preliminary data.</text>
</comment>
<feature type="binding site" evidence="4">
    <location>
        <position position="75"/>
    </location>
    <ligand>
        <name>Zn(2+)</name>
        <dbReference type="ChEBI" id="CHEBI:29105"/>
    </ligand>
</feature>
<accession>A0AAJ1F741</accession>
<name>A0AAJ1F741_9ACTO</name>
<gene>
    <name evidence="4" type="primary">hypA</name>
    <name evidence="5" type="ORF">L0M99_00635</name>
</gene>
<dbReference type="GO" id="GO:0008270">
    <property type="term" value="F:zinc ion binding"/>
    <property type="evidence" value="ECO:0007669"/>
    <property type="project" value="UniProtKB-UniRule"/>
</dbReference>
<dbReference type="GO" id="GO:0016151">
    <property type="term" value="F:nickel cation binding"/>
    <property type="evidence" value="ECO:0007669"/>
    <property type="project" value="UniProtKB-UniRule"/>
</dbReference>
<evidence type="ECO:0000256" key="2">
    <source>
        <dbReference type="ARBA" id="ARBA00022723"/>
    </source>
</evidence>
<evidence type="ECO:0000313" key="5">
    <source>
        <dbReference type="EMBL" id="MCG4617003.1"/>
    </source>
</evidence>
<feature type="binding site" evidence="4">
    <location>
        <position position="2"/>
    </location>
    <ligand>
        <name>Ni(2+)</name>
        <dbReference type="ChEBI" id="CHEBI:49786"/>
    </ligand>
</feature>
<evidence type="ECO:0000313" key="6">
    <source>
        <dbReference type="Proteomes" id="UP001200537"/>
    </source>
</evidence>
<organism evidence="5 6">
    <name type="scientific">Varibaculum cambriense</name>
    <dbReference type="NCBI Taxonomy" id="184870"/>
    <lineage>
        <taxon>Bacteria</taxon>
        <taxon>Bacillati</taxon>
        <taxon>Actinomycetota</taxon>
        <taxon>Actinomycetes</taxon>
        <taxon>Actinomycetales</taxon>
        <taxon>Actinomycetaceae</taxon>
        <taxon>Varibaculum</taxon>
    </lineage>
</organism>
<comment type="similarity">
    <text evidence="4">Belongs to the HypA/HybF family.</text>
</comment>
<evidence type="ECO:0000256" key="4">
    <source>
        <dbReference type="HAMAP-Rule" id="MF_00213"/>
    </source>
</evidence>
<reference evidence="5" key="1">
    <citation type="submission" date="2022-01" db="EMBL/GenBank/DDBJ databases">
        <title>Collection of gut derived symbiotic bacterial strains cultured from healthy donors.</title>
        <authorList>
            <person name="Lin H."/>
            <person name="Kohout C."/>
            <person name="Waligurski E."/>
            <person name="Pamer E.G."/>
        </authorList>
    </citation>
    <scope>NUCLEOTIDE SEQUENCE</scope>
    <source>
        <strain evidence="5">DFI.7.46</strain>
    </source>
</reference>
<keyword evidence="1 4" id="KW-0533">Nickel</keyword>
<dbReference type="HAMAP" id="MF_00213">
    <property type="entry name" value="HypA_HybF"/>
    <property type="match status" value="1"/>
</dbReference>
<proteinExistence type="inferred from homology"/>
<dbReference type="Gene3D" id="3.30.2320.80">
    <property type="match status" value="1"/>
</dbReference>
<evidence type="ECO:0000256" key="1">
    <source>
        <dbReference type="ARBA" id="ARBA00022596"/>
    </source>
</evidence>
<dbReference type="PANTHER" id="PTHR34535:SF3">
    <property type="entry name" value="HYDROGENASE MATURATION FACTOR HYPA"/>
    <property type="match status" value="1"/>
</dbReference>